<dbReference type="PROSITE" id="PS51084">
    <property type="entry name" value="HIT_2"/>
    <property type="match status" value="1"/>
</dbReference>
<proteinExistence type="predicted"/>
<dbReference type="AlphaFoldDB" id="A0A3A8EZV1"/>
<evidence type="ECO:0000313" key="6">
    <source>
        <dbReference type="Proteomes" id="UP000282388"/>
    </source>
</evidence>
<comment type="caution">
    <text evidence="5">The sequence shown here is derived from an EMBL/GenBank/DDBJ whole genome shotgun (WGS) entry which is preliminary data.</text>
</comment>
<organism evidence="5 6">
    <name type="scientific">Acinetobacter tianfuensis</name>
    <dbReference type="NCBI Taxonomy" id="2419603"/>
    <lineage>
        <taxon>Bacteria</taxon>
        <taxon>Pseudomonadati</taxon>
        <taxon>Pseudomonadota</taxon>
        <taxon>Gammaproteobacteria</taxon>
        <taxon>Moraxellales</taxon>
        <taxon>Moraxellaceae</taxon>
        <taxon>Acinetobacter</taxon>
    </lineage>
</organism>
<dbReference type="InterPro" id="IPR011146">
    <property type="entry name" value="HIT-like"/>
</dbReference>
<feature type="active site" description="Tele-AMP-histidine intermediate" evidence="1">
    <location>
        <position position="102"/>
    </location>
</feature>
<dbReference type="Pfam" id="PF01230">
    <property type="entry name" value="HIT"/>
    <property type="match status" value="1"/>
</dbReference>
<evidence type="ECO:0000259" key="4">
    <source>
        <dbReference type="PROSITE" id="PS51084"/>
    </source>
</evidence>
<dbReference type="RefSeq" id="WP_120401170.1">
    <property type="nucleotide sequence ID" value="NZ_RAXV01000002.1"/>
</dbReference>
<dbReference type="InterPro" id="IPR001310">
    <property type="entry name" value="Histidine_triad_HIT"/>
</dbReference>
<dbReference type="Gene3D" id="3.30.428.10">
    <property type="entry name" value="HIT-like"/>
    <property type="match status" value="1"/>
</dbReference>
<name>A0A3A8EZV1_9GAMM</name>
<sequence>MAYDDQNIFARILRGELPAIKVYEDERVLAFMDIMPQAEGHTLVIPKSPAVTLLDLDPQDAAYTIQIVQKIAQAIETALGAKGIVLMQLSGASAGQTVPHVHFHLIPSSVHELGKHAAQMGDQEKIKALAEKIKAAL</sequence>
<evidence type="ECO:0000256" key="2">
    <source>
        <dbReference type="PIRSR" id="PIRSR601310-3"/>
    </source>
</evidence>
<protein>
    <submittedName>
        <fullName evidence="5">HIT family protein</fullName>
    </submittedName>
</protein>
<dbReference type="GO" id="GO:0003824">
    <property type="term" value="F:catalytic activity"/>
    <property type="evidence" value="ECO:0007669"/>
    <property type="project" value="InterPro"/>
</dbReference>
<feature type="domain" description="HIT" evidence="4">
    <location>
        <begin position="8"/>
        <end position="115"/>
    </location>
</feature>
<dbReference type="PANTHER" id="PTHR46648:SF1">
    <property type="entry name" value="ADENOSINE 5'-MONOPHOSPHORAMIDASE HNT1"/>
    <property type="match status" value="1"/>
</dbReference>
<dbReference type="InterPro" id="IPR039384">
    <property type="entry name" value="HINT"/>
</dbReference>
<feature type="short sequence motif" description="Histidine triad motif" evidence="2 3">
    <location>
        <begin position="100"/>
        <end position="104"/>
    </location>
</feature>
<keyword evidence="6" id="KW-1185">Reference proteome</keyword>
<evidence type="ECO:0000313" key="5">
    <source>
        <dbReference type="EMBL" id="RKG33963.1"/>
    </source>
</evidence>
<evidence type="ECO:0000256" key="1">
    <source>
        <dbReference type="PIRSR" id="PIRSR601310-1"/>
    </source>
</evidence>
<dbReference type="OrthoDB" id="9784774at2"/>
<dbReference type="CDD" id="cd01277">
    <property type="entry name" value="HINT_subgroup"/>
    <property type="match status" value="1"/>
</dbReference>
<dbReference type="GO" id="GO:0009117">
    <property type="term" value="P:nucleotide metabolic process"/>
    <property type="evidence" value="ECO:0007669"/>
    <property type="project" value="TreeGrafter"/>
</dbReference>
<reference evidence="5 6" key="1">
    <citation type="submission" date="2018-09" db="EMBL/GenBank/DDBJ databases">
        <title>The draft genome of Acinetobacter spp. strains.</title>
        <authorList>
            <person name="Qin J."/>
            <person name="Feng Y."/>
            <person name="Zong Z."/>
        </authorList>
    </citation>
    <scope>NUCLEOTIDE SEQUENCE [LARGE SCALE GENOMIC DNA]</scope>
    <source>
        <strain evidence="5 6">WCHAc060012</strain>
    </source>
</reference>
<gene>
    <name evidence="5" type="ORF">D7V32_01545</name>
</gene>
<dbReference type="InterPro" id="IPR036265">
    <property type="entry name" value="HIT-like_sf"/>
</dbReference>
<dbReference type="SUPFAM" id="SSF54197">
    <property type="entry name" value="HIT-like"/>
    <property type="match status" value="1"/>
</dbReference>
<dbReference type="PANTHER" id="PTHR46648">
    <property type="entry name" value="HIT FAMILY PROTEIN 1"/>
    <property type="match status" value="1"/>
</dbReference>
<evidence type="ECO:0000256" key="3">
    <source>
        <dbReference type="PROSITE-ProRule" id="PRU00464"/>
    </source>
</evidence>
<dbReference type="Proteomes" id="UP000282388">
    <property type="component" value="Unassembled WGS sequence"/>
</dbReference>
<accession>A0A3A8EZV1</accession>
<dbReference type="EMBL" id="RAXV01000002">
    <property type="protein sequence ID" value="RKG33963.1"/>
    <property type="molecule type" value="Genomic_DNA"/>
</dbReference>
<dbReference type="PRINTS" id="PR00332">
    <property type="entry name" value="HISTRIAD"/>
</dbReference>